<dbReference type="Gene3D" id="3.20.20.140">
    <property type="entry name" value="Metal-dependent hydrolases"/>
    <property type="match status" value="1"/>
</dbReference>
<dbReference type="SUPFAM" id="SSF51556">
    <property type="entry name" value="Metallo-dependent hydrolases"/>
    <property type="match status" value="1"/>
</dbReference>
<name>A0AA90NPC6_9ACTN</name>
<dbReference type="AlphaFoldDB" id="A0AA90NPC6"/>
<gene>
    <name evidence="1" type="ORF">Q7X28_09910</name>
</gene>
<dbReference type="InterPro" id="IPR051781">
    <property type="entry name" value="Metallo-dep_Hydrolase"/>
</dbReference>
<reference evidence="1" key="1">
    <citation type="submission" date="2023-08" db="EMBL/GenBank/DDBJ databases">
        <title>The draft genome of Tsukamurella strandjordii strain 050030.</title>
        <authorList>
            <person name="Zhao F."/>
            <person name="Feng Y."/>
            <person name="Zong Z."/>
        </authorList>
    </citation>
    <scope>NUCLEOTIDE SEQUENCE</scope>
    <source>
        <strain evidence="1">050030</strain>
    </source>
</reference>
<dbReference type="Proteomes" id="UP001178281">
    <property type="component" value="Unassembled WGS sequence"/>
</dbReference>
<comment type="caution">
    <text evidence="1">The sequence shown here is derived from an EMBL/GenBank/DDBJ whole genome shotgun (WGS) entry which is preliminary data.</text>
</comment>
<proteinExistence type="predicted"/>
<dbReference type="PANTHER" id="PTHR43135">
    <property type="entry name" value="ALPHA-D-RIBOSE 1-METHYLPHOSPHONATE 5-TRIPHOSPHATE DIPHOSPHATASE"/>
    <property type="match status" value="1"/>
</dbReference>
<accession>A0AA90NPC6</accession>
<dbReference type="InterPro" id="IPR032466">
    <property type="entry name" value="Metal_Hydrolase"/>
</dbReference>
<evidence type="ECO:0000313" key="1">
    <source>
        <dbReference type="EMBL" id="MDP0398239.1"/>
    </source>
</evidence>
<dbReference type="PANTHER" id="PTHR43135:SF3">
    <property type="entry name" value="ALPHA-D-RIBOSE 1-METHYLPHOSPHONATE 5-TRIPHOSPHATE DIPHOSPHATASE"/>
    <property type="match status" value="1"/>
</dbReference>
<organism evidence="1 2">
    <name type="scientific">Tsukamurella strandjordii</name>
    <dbReference type="NCBI Taxonomy" id="147577"/>
    <lineage>
        <taxon>Bacteria</taxon>
        <taxon>Bacillati</taxon>
        <taxon>Actinomycetota</taxon>
        <taxon>Actinomycetes</taxon>
        <taxon>Mycobacteriales</taxon>
        <taxon>Tsukamurellaceae</taxon>
        <taxon>Tsukamurella</taxon>
    </lineage>
</organism>
<dbReference type="EMBL" id="JAUTIX010000003">
    <property type="protein sequence ID" value="MDP0398239.1"/>
    <property type="molecule type" value="Genomic_DNA"/>
</dbReference>
<protein>
    <recommendedName>
        <fullName evidence="3">Amidohydrolase</fullName>
    </recommendedName>
</protein>
<sequence>MPDGETACAPDWLDLPIVDFHIHEMLLGGADLAGVAAAVDLGGPDGPRRPDRVYAGRFLTAPGGYPSDRAWAAPGSWREVRSAADGAEAVAEQMASGSAVIKVALNAAAGPVPGPAVLTAIVAAAHAAGREVVAHCEGGTVGTAADAGVDVLAHTPFDEALDTALAQAFPYVISTLDIHGWGTRTAESAAAISNLRVLAEAGAQVLYGTDLGNGPLPPGVNRRELDLLAEAGLGRDDIRRAVSATAAPPGLRAALEALPVFRDPQEAR</sequence>
<evidence type="ECO:0008006" key="3">
    <source>
        <dbReference type="Google" id="ProtNLM"/>
    </source>
</evidence>
<evidence type="ECO:0000313" key="2">
    <source>
        <dbReference type="Proteomes" id="UP001178281"/>
    </source>
</evidence>
<keyword evidence="2" id="KW-1185">Reference proteome</keyword>
<dbReference type="RefSeq" id="WP_305111164.1">
    <property type="nucleotide sequence ID" value="NZ_JAUTIX010000003.1"/>
</dbReference>